<evidence type="ECO:0000256" key="1">
    <source>
        <dbReference type="ARBA" id="ARBA00023157"/>
    </source>
</evidence>
<dbReference type="SUPFAM" id="SSF49854">
    <property type="entry name" value="Spermadhesin, CUB domain"/>
    <property type="match status" value="1"/>
</dbReference>
<dbReference type="CDD" id="cd00041">
    <property type="entry name" value="CUB"/>
    <property type="match status" value="1"/>
</dbReference>
<dbReference type="AlphaFoldDB" id="A0A8X7CGI1"/>
<reference evidence="5" key="1">
    <citation type="submission" date="2020-08" db="EMBL/GenBank/DDBJ databases">
        <title>Multicomponent nature underlies the extraordinary mechanical properties of spider dragline silk.</title>
        <authorList>
            <person name="Kono N."/>
            <person name="Nakamura H."/>
            <person name="Mori M."/>
            <person name="Yoshida Y."/>
            <person name="Ohtoshi R."/>
            <person name="Malay A.D."/>
            <person name="Moran D.A.P."/>
            <person name="Tomita M."/>
            <person name="Numata K."/>
            <person name="Arakawa K."/>
        </authorList>
    </citation>
    <scope>NUCLEOTIDE SEQUENCE</scope>
</reference>
<proteinExistence type="predicted"/>
<name>A0A8X7CGI1_9ARAC</name>
<accession>A0A8X7CGI1</accession>
<evidence type="ECO:0000313" key="5">
    <source>
        <dbReference type="EMBL" id="GFY65751.1"/>
    </source>
</evidence>
<sequence length="144" mass="15985">MACQILQRLDPCVIDKTHIMSFTIKLTERNAKLWGKGCGFCIVLLLVGTLYMFHLVSQICVDVSGNGELSLSKLLRYAREVNDDCNLTITVSGNGGTLSSPGYPDKYPGSMDCRWLLTSSDPNATLFLRIETLQIEPDTNCKYV</sequence>
<evidence type="ECO:0000313" key="6">
    <source>
        <dbReference type="Proteomes" id="UP000886998"/>
    </source>
</evidence>
<keyword evidence="6" id="KW-1185">Reference proteome</keyword>
<keyword evidence="1" id="KW-1015">Disulfide bond</keyword>
<dbReference type="EMBL" id="BMAV01015674">
    <property type="protein sequence ID" value="GFY65751.1"/>
    <property type="molecule type" value="Genomic_DNA"/>
</dbReference>
<dbReference type="InterPro" id="IPR035914">
    <property type="entry name" value="Sperma_CUB_dom_sf"/>
</dbReference>
<feature type="transmembrane region" description="Helical" evidence="3">
    <location>
        <begin position="33"/>
        <end position="53"/>
    </location>
</feature>
<evidence type="ECO:0000256" key="3">
    <source>
        <dbReference type="SAM" id="Phobius"/>
    </source>
</evidence>
<comment type="caution">
    <text evidence="5">The sequence shown here is derived from an EMBL/GenBank/DDBJ whole genome shotgun (WGS) entry which is preliminary data.</text>
</comment>
<dbReference type="InterPro" id="IPR000859">
    <property type="entry name" value="CUB_dom"/>
</dbReference>
<dbReference type="OrthoDB" id="9067804at2759"/>
<feature type="domain" description="CUB" evidence="4">
    <location>
        <begin position="85"/>
        <end position="144"/>
    </location>
</feature>
<dbReference type="Pfam" id="PF00431">
    <property type="entry name" value="CUB"/>
    <property type="match status" value="1"/>
</dbReference>
<dbReference type="Gene3D" id="2.60.120.290">
    <property type="entry name" value="Spermadhesin, CUB domain"/>
    <property type="match status" value="1"/>
</dbReference>
<keyword evidence="3" id="KW-0472">Membrane</keyword>
<gene>
    <name evidence="5" type="primary">F2</name>
    <name evidence="5" type="ORF">TNIN_351752</name>
</gene>
<keyword evidence="3" id="KW-1133">Transmembrane helix</keyword>
<organism evidence="5 6">
    <name type="scientific">Trichonephila inaurata madagascariensis</name>
    <dbReference type="NCBI Taxonomy" id="2747483"/>
    <lineage>
        <taxon>Eukaryota</taxon>
        <taxon>Metazoa</taxon>
        <taxon>Ecdysozoa</taxon>
        <taxon>Arthropoda</taxon>
        <taxon>Chelicerata</taxon>
        <taxon>Arachnida</taxon>
        <taxon>Araneae</taxon>
        <taxon>Araneomorphae</taxon>
        <taxon>Entelegynae</taxon>
        <taxon>Araneoidea</taxon>
        <taxon>Nephilidae</taxon>
        <taxon>Trichonephila</taxon>
        <taxon>Trichonephila inaurata</taxon>
    </lineage>
</organism>
<keyword evidence="3" id="KW-0812">Transmembrane</keyword>
<comment type="caution">
    <text evidence="2">Lacks conserved residue(s) required for the propagation of feature annotation.</text>
</comment>
<evidence type="ECO:0000256" key="2">
    <source>
        <dbReference type="PROSITE-ProRule" id="PRU00059"/>
    </source>
</evidence>
<evidence type="ECO:0000259" key="4">
    <source>
        <dbReference type="PROSITE" id="PS01180"/>
    </source>
</evidence>
<protein>
    <submittedName>
        <fullName evidence="5">Prothrombin</fullName>
    </submittedName>
</protein>
<dbReference type="PROSITE" id="PS01180">
    <property type="entry name" value="CUB"/>
    <property type="match status" value="1"/>
</dbReference>
<dbReference type="Proteomes" id="UP000886998">
    <property type="component" value="Unassembled WGS sequence"/>
</dbReference>